<dbReference type="SUPFAM" id="SSF52833">
    <property type="entry name" value="Thioredoxin-like"/>
    <property type="match status" value="1"/>
</dbReference>
<dbReference type="SUPFAM" id="SSF47616">
    <property type="entry name" value="GST C-terminal domain-like"/>
    <property type="match status" value="1"/>
</dbReference>
<comment type="similarity">
    <text evidence="1 2">Belongs to the GST superfamily.</text>
</comment>
<dbReference type="PROSITE" id="PS50404">
    <property type="entry name" value="GST_NTER"/>
    <property type="match status" value="1"/>
</dbReference>
<gene>
    <name evidence="5" type="ORF">N7509_011543</name>
</gene>
<name>A0A9W9SJH0_9EURO</name>
<evidence type="ECO:0008006" key="7">
    <source>
        <dbReference type="Google" id="ProtNLM"/>
    </source>
</evidence>
<evidence type="ECO:0000256" key="2">
    <source>
        <dbReference type="RuleBase" id="RU003494"/>
    </source>
</evidence>
<reference evidence="5" key="1">
    <citation type="submission" date="2022-12" db="EMBL/GenBank/DDBJ databases">
        <authorList>
            <person name="Petersen C."/>
        </authorList>
    </citation>
    <scope>NUCLEOTIDE SEQUENCE</scope>
    <source>
        <strain evidence="5">IBT 29677</strain>
    </source>
</reference>
<sequence length="223" mass="24621">MAFGTIYSYSPSPRVMKVHSNPGGRQHQWPGALGPQFTMGVTNKTPEFISKFPLGKVPAFEAADGTVIFESDAIAQFVAESGPAADQLMGATPAARASIRQWISFAQGEILDPVQQLALWRIKLVPYDAATETKALERLERSLACLETHLQGRNWLVNGDKISMADITVASALVWGFAMAIDAEMRPKYPTVVGWYERTLQEEGVKQAFGEKNFIEKRQPYEG</sequence>
<dbReference type="GeneID" id="81375160"/>
<dbReference type="InterPro" id="IPR004046">
    <property type="entry name" value="GST_C"/>
</dbReference>
<dbReference type="GO" id="GO:0006414">
    <property type="term" value="P:translational elongation"/>
    <property type="evidence" value="ECO:0007669"/>
    <property type="project" value="TreeGrafter"/>
</dbReference>
<comment type="caution">
    <text evidence="5">The sequence shown here is derived from an EMBL/GenBank/DDBJ whole genome shotgun (WGS) entry which is preliminary data.</text>
</comment>
<dbReference type="InterPro" id="IPR036282">
    <property type="entry name" value="Glutathione-S-Trfase_C_sf"/>
</dbReference>
<dbReference type="Pfam" id="PF00043">
    <property type="entry name" value="GST_C"/>
    <property type="match status" value="1"/>
</dbReference>
<dbReference type="Proteomes" id="UP001147747">
    <property type="component" value="Unassembled WGS sequence"/>
</dbReference>
<dbReference type="InterPro" id="IPR050802">
    <property type="entry name" value="EF-GSTs"/>
</dbReference>
<dbReference type="Pfam" id="PF02798">
    <property type="entry name" value="GST_N"/>
    <property type="match status" value="1"/>
</dbReference>
<evidence type="ECO:0000259" key="3">
    <source>
        <dbReference type="PROSITE" id="PS50404"/>
    </source>
</evidence>
<dbReference type="CDD" id="cd03044">
    <property type="entry name" value="GST_N_EF1Bgamma"/>
    <property type="match status" value="1"/>
</dbReference>
<accession>A0A9W9SJH0</accession>
<dbReference type="Gene3D" id="1.20.1050.10">
    <property type="match status" value="1"/>
</dbReference>
<dbReference type="AlphaFoldDB" id="A0A9W9SJH0"/>
<dbReference type="InterPro" id="IPR036249">
    <property type="entry name" value="Thioredoxin-like_sf"/>
</dbReference>
<feature type="domain" description="GST N-terminal" evidence="3">
    <location>
        <begin position="1"/>
        <end position="86"/>
    </location>
</feature>
<dbReference type="SFLD" id="SFLDS00019">
    <property type="entry name" value="Glutathione_Transferase_(cytos"/>
    <property type="match status" value="1"/>
</dbReference>
<dbReference type="Gene3D" id="3.40.30.10">
    <property type="entry name" value="Glutaredoxin"/>
    <property type="match status" value="1"/>
</dbReference>
<dbReference type="SFLD" id="SFLDG00358">
    <property type="entry name" value="Main_(cytGST)"/>
    <property type="match status" value="1"/>
</dbReference>
<dbReference type="EMBL" id="JAPZBU010000011">
    <property type="protein sequence ID" value="KAJ5378424.1"/>
    <property type="molecule type" value="Genomic_DNA"/>
</dbReference>
<dbReference type="OrthoDB" id="249703at2759"/>
<dbReference type="GO" id="GO:0005634">
    <property type="term" value="C:nucleus"/>
    <property type="evidence" value="ECO:0007669"/>
    <property type="project" value="TreeGrafter"/>
</dbReference>
<evidence type="ECO:0000256" key="1">
    <source>
        <dbReference type="ARBA" id="ARBA00007409"/>
    </source>
</evidence>
<organism evidence="5 6">
    <name type="scientific">Penicillium cosmopolitanum</name>
    <dbReference type="NCBI Taxonomy" id="1131564"/>
    <lineage>
        <taxon>Eukaryota</taxon>
        <taxon>Fungi</taxon>
        <taxon>Dikarya</taxon>
        <taxon>Ascomycota</taxon>
        <taxon>Pezizomycotina</taxon>
        <taxon>Eurotiomycetes</taxon>
        <taxon>Eurotiomycetidae</taxon>
        <taxon>Eurotiales</taxon>
        <taxon>Aspergillaceae</taxon>
        <taxon>Penicillium</taxon>
    </lineage>
</organism>
<dbReference type="GO" id="GO:0005737">
    <property type="term" value="C:cytoplasm"/>
    <property type="evidence" value="ECO:0007669"/>
    <property type="project" value="TreeGrafter"/>
</dbReference>
<evidence type="ECO:0000313" key="5">
    <source>
        <dbReference type="EMBL" id="KAJ5378424.1"/>
    </source>
</evidence>
<dbReference type="RefSeq" id="XP_056482210.1">
    <property type="nucleotide sequence ID" value="XM_056636180.1"/>
</dbReference>
<dbReference type="InterPro" id="IPR004045">
    <property type="entry name" value="Glutathione_S-Trfase_N"/>
</dbReference>
<feature type="domain" description="GST C-terminal" evidence="4">
    <location>
        <begin position="92"/>
        <end position="221"/>
    </location>
</feature>
<protein>
    <recommendedName>
        <fullName evidence="7">Glutathione S-transferase</fullName>
    </recommendedName>
</protein>
<evidence type="ECO:0000259" key="4">
    <source>
        <dbReference type="PROSITE" id="PS50405"/>
    </source>
</evidence>
<proteinExistence type="inferred from homology"/>
<dbReference type="PROSITE" id="PS50405">
    <property type="entry name" value="GST_CTER"/>
    <property type="match status" value="1"/>
</dbReference>
<dbReference type="PANTHER" id="PTHR43986">
    <property type="entry name" value="ELONGATION FACTOR 1-GAMMA"/>
    <property type="match status" value="1"/>
</dbReference>
<keyword evidence="6" id="KW-1185">Reference proteome</keyword>
<dbReference type="FunFam" id="1.20.1050.10:FF:000006">
    <property type="entry name" value="Elongation factor 1 gamma"/>
    <property type="match status" value="1"/>
</dbReference>
<dbReference type="InterPro" id="IPR040079">
    <property type="entry name" value="Glutathione_S-Trfase"/>
</dbReference>
<dbReference type="InterPro" id="IPR010987">
    <property type="entry name" value="Glutathione-S-Trfase_C-like"/>
</dbReference>
<reference evidence="5" key="2">
    <citation type="journal article" date="2023" name="IMA Fungus">
        <title>Comparative genomic study of the Penicillium genus elucidates a diverse pangenome and 15 lateral gene transfer events.</title>
        <authorList>
            <person name="Petersen C."/>
            <person name="Sorensen T."/>
            <person name="Nielsen M.R."/>
            <person name="Sondergaard T.E."/>
            <person name="Sorensen J.L."/>
            <person name="Fitzpatrick D.A."/>
            <person name="Frisvad J.C."/>
            <person name="Nielsen K.L."/>
        </authorList>
    </citation>
    <scope>NUCLEOTIDE SEQUENCE</scope>
    <source>
        <strain evidence="5">IBT 29677</strain>
    </source>
</reference>
<evidence type="ECO:0000313" key="6">
    <source>
        <dbReference type="Proteomes" id="UP001147747"/>
    </source>
</evidence>
<dbReference type="PANTHER" id="PTHR43986:SF10">
    <property type="entry name" value="ELONGATION FACTOR EEF-1B GAMMA SUBUNIT, PUTATIVE (AFU_ORTHOLOGUE AFUA_1G17120)-RELATED"/>
    <property type="match status" value="1"/>
</dbReference>
<dbReference type="CDD" id="cd03181">
    <property type="entry name" value="GST_C_EF1Bgamma_like"/>
    <property type="match status" value="1"/>
</dbReference>